<dbReference type="PATRIC" id="fig|1122180.6.peg.1522"/>
<dbReference type="HOGENOM" id="CLU_124842_3_1_5"/>
<dbReference type="eggNOG" id="ENOG5030M1D">
    <property type="taxonomic scope" value="Bacteria"/>
</dbReference>
<dbReference type="Proteomes" id="UP000025047">
    <property type="component" value="Unassembled WGS sequence"/>
</dbReference>
<gene>
    <name evidence="3" type="ORF">Lokhon_01543</name>
</gene>
<proteinExistence type="predicted"/>
<protein>
    <recommendedName>
        <fullName evidence="2">SPW repeat-containing integral membrane domain-containing protein</fullName>
    </recommendedName>
</protein>
<feature type="transmembrane region" description="Helical" evidence="1">
    <location>
        <begin position="85"/>
        <end position="106"/>
    </location>
</feature>
<organism evidence="3 4">
    <name type="scientific">Limimaricola hongkongensis DSM 17492</name>
    <dbReference type="NCBI Taxonomy" id="1122180"/>
    <lineage>
        <taxon>Bacteria</taxon>
        <taxon>Pseudomonadati</taxon>
        <taxon>Pseudomonadota</taxon>
        <taxon>Alphaproteobacteria</taxon>
        <taxon>Rhodobacterales</taxon>
        <taxon>Paracoccaceae</taxon>
        <taxon>Limimaricola</taxon>
    </lineage>
</organism>
<dbReference type="Pfam" id="PF03779">
    <property type="entry name" value="SPW"/>
    <property type="match status" value="1"/>
</dbReference>
<comment type="caution">
    <text evidence="3">The sequence shown here is derived from an EMBL/GenBank/DDBJ whole genome shotgun (WGS) entry which is preliminary data.</text>
</comment>
<evidence type="ECO:0000313" key="3">
    <source>
        <dbReference type="EMBL" id="EYD72739.1"/>
    </source>
</evidence>
<feature type="transmembrane region" description="Helical" evidence="1">
    <location>
        <begin position="32"/>
        <end position="50"/>
    </location>
</feature>
<dbReference type="RefSeq" id="WP_017929021.1">
    <property type="nucleotide sequence ID" value="NZ_KB822999.1"/>
</dbReference>
<dbReference type="AlphaFoldDB" id="A0A017HG19"/>
<keyword evidence="4" id="KW-1185">Reference proteome</keyword>
<dbReference type="EMBL" id="APGJ01000004">
    <property type="protein sequence ID" value="EYD72739.1"/>
    <property type="molecule type" value="Genomic_DNA"/>
</dbReference>
<dbReference type="InterPro" id="IPR005530">
    <property type="entry name" value="SPW"/>
</dbReference>
<accession>A0A017HG19</accession>
<evidence type="ECO:0000259" key="2">
    <source>
        <dbReference type="Pfam" id="PF03779"/>
    </source>
</evidence>
<sequence>MTHRHHWQDWIYAAIGAWLVVSPWFLGMAGGALWVLVALGAIVVALAATAMMRESAQDGADFAVAVFAVLIVATPWVLGFSGTGIAAWNPVICGLVLAVAALWTHLMPHEGGHA</sequence>
<evidence type="ECO:0000313" key="4">
    <source>
        <dbReference type="Proteomes" id="UP000025047"/>
    </source>
</evidence>
<keyword evidence="1" id="KW-1133">Transmembrane helix</keyword>
<dbReference type="STRING" id="1122180.Lokhon_01543"/>
<feature type="transmembrane region" description="Helical" evidence="1">
    <location>
        <begin position="7"/>
        <end position="26"/>
    </location>
</feature>
<reference evidence="3 4" key="1">
    <citation type="submission" date="2013-03" db="EMBL/GenBank/DDBJ databases">
        <authorList>
            <person name="Fiebig A."/>
            <person name="Goeker M."/>
            <person name="Klenk H.-P.P."/>
        </authorList>
    </citation>
    <scope>NUCLEOTIDE SEQUENCE [LARGE SCALE GENOMIC DNA]</scope>
    <source>
        <strain evidence="3 4">DSM 17492</strain>
    </source>
</reference>
<evidence type="ECO:0000256" key="1">
    <source>
        <dbReference type="SAM" id="Phobius"/>
    </source>
</evidence>
<keyword evidence="1" id="KW-0812">Transmembrane</keyword>
<feature type="domain" description="SPW repeat-containing integral membrane" evidence="2">
    <location>
        <begin position="7"/>
        <end position="102"/>
    </location>
</feature>
<keyword evidence="1" id="KW-0472">Membrane</keyword>
<feature type="transmembrane region" description="Helical" evidence="1">
    <location>
        <begin position="62"/>
        <end position="79"/>
    </location>
</feature>
<name>A0A017HG19_9RHOB</name>